<evidence type="ECO:0008006" key="3">
    <source>
        <dbReference type="Google" id="ProtNLM"/>
    </source>
</evidence>
<gene>
    <name evidence="1" type="ORF">GCM10010913_12950</name>
</gene>
<protein>
    <recommendedName>
        <fullName evidence="3">Phage protein</fullName>
    </recommendedName>
</protein>
<dbReference type="RefSeq" id="WP_188831397.1">
    <property type="nucleotide sequence ID" value="NZ_BMIW01000006.1"/>
</dbReference>
<sequence>MKWTNIREICPNRWVLVEALATQSNNQKRTIDEMSLIAEYGNPIHAWSSYRKFHSSDPAREIYVFYTGNEFIELIELPSPETRKRQSRSYFKVPSTNE</sequence>
<organism evidence="1 2">
    <name type="scientific">Paenibacillus aceti</name>
    <dbReference type="NCBI Taxonomy" id="1820010"/>
    <lineage>
        <taxon>Bacteria</taxon>
        <taxon>Bacillati</taxon>
        <taxon>Bacillota</taxon>
        <taxon>Bacilli</taxon>
        <taxon>Bacillales</taxon>
        <taxon>Paenibacillaceae</taxon>
        <taxon>Paenibacillus</taxon>
    </lineage>
</organism>
<evidence type="ECO:0000313" key="2">
    <source>
        <dbReference type="Proteomes" id="UP000608420"/>
    </source>
</evidence>
<evidence type="ECO:0000313" key="1">
    <source>
        <dbReference type="EMBL" id="GGF92809.1"/>
    </source>
</evidence>
<proteinExistence type="predicted"/>
<dbReference type="Proteomes" id="UP000608420">
    <property type="component" value="Unassembled WGS sequence"/>
</dbReference>
<accession>A0ABQ1VRI7</accession>
<reference evidence="2" key="1">
    <citation type="journal article" date="2019" name="Int. J. Syst. Evol. Microbiol.">
        <title>The Global Catalogue of Microorganisms (GCM) 10K type strain sequencing project: providing services to taxonomists for standard genome sequencing and annotation.</title>
        <authorList>
            <consortium name="The Broad Institute Genomics Platform"/>
            <consortium name="The Broad Institute Genome Sequencing Center for Infectious Disease"/>
            <person name="Wu L."/>
            <person name="Ma J."/>
        </authorList>
    </citation>
    <scope>NUCLEOTIDE SEQUENCE [LARGE SCALE GENOMIC DNA]</scope>
    <source>
        <strain evidence="2">CGMCC 1.15420</strain>
    </source>
</reference>
<name>A0ABQ1VRI7_9BACL</name>
<dbReference type="EMBL" id="BMIW01000006">
    <property type="protein sequence ID" value="GGF92809.1"/>
    <property type="molecule type" value="Genomic_DNA"/>
</dbReference>
<keyword evidence="2" id="KW-1185">Reference proteome</keyword>
<comment type="caution">
    <text evidence="1">The sequence shown here is derived from an EMBL/GenBank/DDBJ whole genome shotgun (WGS) entry which is preliminary data.</text>
</comment>